<dbReference type="PROSITE" id="PS00640">
    <property type="entry name" value="THIOL_PROTEASE_ASN"/>
    <property type="match status" value="1"/>
</dbReference>
<dbReference type="EMBL" id="LR743511">
    <property type="protein sequence ID" value="CAA2143852.1"/>
    <property type="molecule type" value="Genomic_DNA"/>
</dbReference>
<comment type="similarity">
    <text evidence="1">Belongs to the peptidase C1 family.</text>
</comment>
<dbReference type="InterPro" id="IPR000668">
    <property type="entry name" value="Peptidase_C1A_C"/>
</dbReference>
<dbReference type="CDD" id="cd02248">
    <property type="entry name" value="Peptidase_C1A"/>
    <property type="match status" value="1"/>
</dbReference>
<proteinExistence type="inferred from homology"/>
<evidence type="ECO:0000256" key="1">
    <source>
        <dbReference type="ARBA" id="ARBA00008455"/>
    </source>
</evidence>
<dbReference type="PROSITE" id="PS00639">
    <property type="entry name" value="THIOL_PROTEASE_HIS"/>
    <property type="match status" value="1"/>
</dbReference>
<accession>A0A679JTS9</accession>
<dbReference type="GO" id="GO:0008234">
    <property type="term" value="F:cysteine-type peptidase activity"/>
    <property type="evidence" value="ECO:0007669"/>
    <property type="project" value="InterPro"/>
</dbReference>
<dbReference type="SUPFAM" id="SSF54001">
    <property type="entry name" value="Cysteine proteinases"/>
    <property type="match status" value="1"/>
</dbReference>
<reference evidence="4" key="1">
    <citation type="submission" date="2019-12" db="EMBL/GenBank/DDBJ databases">
        <authorList>
            <person name="Cremers G."/>
        </authorList>
    </citation>
    <scope>NUCLEOTIDE SEQUENCE</scope>
    <source>
        <strain evidence="4">Mbul2</strain>
    </source>
</reference>
<dbReference type="PANTHER" id="PTHR12411">
    <property type="entry name" value="CYSTEINE PROTEASE FAMILY C1-RELATED"/>
    <property type="match status" value="1"/>
</dbReference>
<dbReference type="InterPro" id="IPR025660">
    <property type="entry name" value="Pept_his_AS"/>
</dbReference>
<evidence type="ECO:0000259" key="3">
    <source>
        <dbReference type="SMART" id="SM00645"/>
    </source>
</evidence>
<dbReference type="InterPro" id="IPR025661">
    <property type="entry name" value="Pept_asp_AS"/>
</dbReference>
<evidence type="ECO:0000256" key="2">
    <source>
        <dbReference type="ARBA" id="ARBA00023157"/>
    </source>
</evidence>
<dbReference type="GO" id="GO:0006508">
    <property type="term" value="P:proteolysis"/>
    <property type="evidence" value="ECO:0007669"/>
    <property type="project" value="InterPro"/>
</dbReference>
<organism evidence="4">
    <name type="scientific">Methylobacterium bullatum</name>
    <dbReference type="NCBI Taxonomy" id="570505"/>
    <lineage>
        <taxon>Bacteria</taxon>
        <taxon>Pseudomonadati</taxon>
        <taxon>Pseudomonadota</taxon>
        <taxon>Alphaproteobacteria</taxon>
        <taxon>Hyphomicrobiales</taxon>
        <taxon>Methylobacteriaceae</taxon>
        <taxon>Methylobacterium</taxon>
    </lineage>
</organism>
<gene>
    <name evidence="4" type="ORF">MBLL_03043</name>
</gene>
<keyword evidence="2" id="KW-1015">Disulfide bond</keyword>
<dbReference type="AlphaFoldDB" id="A0A679JTS9"/>
<dbReference type="Gene3D" id="3.90.70.10">
    <property type="entry name" value="Cysteine proteinases"/>
    <property type="match status" value="1"/>
</dbReference>
<protein>
    <recommendedName>
        <fullName evidence="3">Peptidase C1A papain C-terminal domain-containing protein</fullName>
    </recommendedName>
</protein>
<dbReference type="InterPro" id="IPR039417">
    <property type="entry name" value="Peptidase_C1A_papain-like"/>
</dbReference>
<sequence>MAQPDFSRINAAIRRAGAQWDSGPTALSEFYDASGPATERFGLSFDPERAKRDVLETRNAESALFKVVAPPPSHLDWRNVSGKNYVTPIRDQSHCGSCVAFATCASIESRMLIGTGRSDGSIDLSEAHLFYCGAPNSCDVGWFYTKALAFAKKPGIGLEADFPYVAGNQPCRNIRAVVTVPRYQTAASQIARKQALQKGPVIGGFRVYQDFYTYRSGIYTHVTGDVLGWHAVCIIGYDDTHQCWIAKNSWGTGWGEQGFFRIGFGECGIDSDVLFYDPEIALLKPDIAATTPPRRRSRVSA</sequence>
<evidence type="ECO:0000313" key="4">
    <source>
        <dbReference type="EMBL" id="CAA2143852.1"/>
    </source>
</evidence>
<dbReference type="Pfam" id="PF00112">
    <property type="entry name" value="Peptidase_C1"/>
    <property type="match status" value="1"/>
</dbReference>
<name>A0A679JTS9_9HYPH</name>
<feature type="domain" description="Peptidase C1A papain C-terminal" evidence="3">
    <location>
        <begin position="71"/>
        <end position="277"/>
    </location>
</feature>
<dbReference type="SMART" id="SM00645">
    <property type="entry name" value="Pept_C1"/>
    <property type="match status" value="1"/>
</dbReference>
<dbReference type="InterPro" id="IPR038765">
    <property type="entry name" value="Papain-like_cys_pep_sf"/>
</dbReference>
<dbReference type="InterPro" id="IPR013128">
    <property type="entry name" value="Peptidase_C1A"/>
</dbReference>
<dbReference type="RefSeq" id="WP_056147262.1">
    <property type="nucleotide sequence ID" value="NZ_LR743511.1"/>
</dbReference>